<organism evidence="6 7">
    <name type="scientific">Alicyclobacillus mengziensis</name>
    <dbReference type="NCBI Taxonomy" id="2931921"/>
    <lineage>
        <taxon>Bacteria</taxon>
        <taxon>Bacillati</taxon>
        <taxon>Bacillota</taxon>
        <taxon>Bacilli</taxon>
        <taxon>Bacillales</taxon>
        <taxon>Alicyclobacillaceae</taxon>
        <taxon>Alicyclobacillus</taxon>
    </lineage>
</organism>
<dbReference type="GO" id="GO:0046872">
    <property type="term" value="F:metal ion binding"/>
    <property type="evidence" value="ECO:0007669"/>
    <property type="project" value="InterPro"/>
</dbReference>
<evidence type="ECO:0000259" key="4">
    <source>
        <dbReference type="Pfam" id="PF00465"/>
    </source>
</evidence>
<keyword evidence="7" id="KW-1185">Reference proteome</keyword>
<keyword evidence="3" id="KW-0520">NAD</keyword>
<dbReference type="Pfam" id="PF00465">
    <property type="entry name" value="Fe-ADH"/>
    <property type="match status" value="1"/>
</dbReference>
<dbReference type="FunFam" id="3.40.50.1970:FF:000003">
    <property type="entry name" value="Alcohol dehydrogenase, iron-containing"/>
    <property type="match status" value="1"/>
</dbReference>
<dbReference type="Gene3D" id="1.20.1090.10">
    <property type="entry name" value="Dehydroquinate synthase-like - alpha domain"/>
    <property type="match status" value="1"/>
</dbReference>
<evidence type="ECO:0000256" key="3">
    <source>
        <dbReference type="ARBA" id="ARBA00023027"/>
    </source>
</evidence>
<dbReference type="RefSeq" id="WP_206654911.1">
    <property type="nucleotide sequence ID" value="NZ_CP071182.1"/>
</dbReference>
<dbReference type="InterPro" id="IPR001670">
    <property type="entry name" value="ADH_Fe/GldA"/>
</dbReference>
<comment type="similarity">
    <text evidence="1">Belongs to the iron-containing alcohol dehydrogenase family.</text>
</comment>
<evidence type="ECO:0000313" key="6">
    <source>
        <dbReference type="EMBL" id="QSO45540.1"/>
    </source>
</evidence>
<dbReference type="Gene3D" id="3.40.50.1970">
    <property type="match status" value="1"/>
</dbReference>
<dbReference type="PANTHER" id="PTHR11496">
    <property type="entry name" value="ALCOHOL DEHYDROGENASE"/>
    <property type="match status" value="1"/>
</dbReference>
<keyword evidence="2" id="KW-0560">Oxidoreductase</keyword>
<feature type="domain" description="Fe-containing alcohol dehydrogenase-like C-terminal" evidence="5">
    <location>
        <begin position="200"/>
        <end position="370"/>
    </location>
</feature>
<dbReference type="CDD" id="cd14863">
    <property type="entry name" value="Fe-ADH-like"/>
    <property type="match status" value="1"/>
</dbReference>
<dbReference type="InterPro" id="IPR018211">
    <property type="entry name" value="ADH_Fe_CS"/>
</dbReference>
<dbReference type="EMBL" id="CP071182">
    <property type="protein sequence ID" value="QSO45540.1"/>
    <property type="molecule type" value="Genomic_DNA"/>
</dbReference>
<evidence type="ECO:0000256" key="2">
    <source>
        <dbReference type="ARBA" id="ARBA00023002"/>
    </source>
</evidence>
<dbReference type="PANTHER" id="PTHR11496:SF102">
    <property type="entry name" value="ALCOHOL DEHYDROGENASE 4"/>
    <property type="match status" value="1"/>
</dbReference>
<name>A0A9X7VVV0_9BACL</name>
<gene>
    <name evidence="6" type="ORF">JZ786_13240</name>
</gene>
<dbReference type="SUPFAM" id="SSF56796">
    <property type="entry name" value="Dehydroquinate synthase-like"/>
    <property type="match status" value="1"/>
</dbReference>
<reference evidence="6 7" key="1">
    <citation type="submission" date="2021-02" db="EMBL/GenBank/DDBJ databases">
        <title>Alicyclobacillus curvatus sp. nov. and Alicyclobacillus mengziensis sp. nov., two acidophilic bacteria isolated from acid mine drainage.</title>
        <authorList>
            <person name="Huang Y."/>
        </authorList>
    </citation>
    <scope>NUCLEOTIDE SEQUENCE [LARGE SCALE GENOMIC DNA]</scope>
    <source>
        <strain evidence="6 7">S30H14</strain>
    </source>
</reference>
<dbReference type="InterPro" id="IPR039697">
    <property type="entry name" value="Alcohol_dehydrogenase_Fe"/>
</dbReference>
<feature type="domain" description="Alcohol dehydrogenase iron-type/glycerol dehydrogenase GldA" evidence="4">
    <location>
        <begin position="12"/>
        <end position="188"/>
    </location>
</feature>
<evidence type="ECO:0000256" key="1">
    <source>
        <dbReference type="ARBA" id="ARBA00007358"/>
    </source>
</evidence>
<dbReference type="Proteomes" id="UP000663505">
    <property type="component" value="Chromosome"/>
</dbReference>
<dbReference type="Pfam" id="PF25137">
    <property type="entry name" value="ADH_Fe_C"/>
    <property type="match status" value="1"/>
</dbReference>
<proteinExistence type="inferred from homology"/>
<accession>A0A9X7VVV0</accession>
<dbReference type="PROSITE" id="PS00913">
    <property type="entry name" value="ADH_IRON_1"/>
    <property type="match status" value="1"/>
</dbReference>
<dbReference type="AlphaFoldDB" id="A0A9X7VVV0"/>
<evidence type="ECO:0000313" key="7">
    <source>
        <dbReference type="Proteomes" id="UP000663505"/>
    </source>
</evidence>
<dbReference type="GO" id="GO:0004022">
    <property type="term" value="F:alcohol dehydrogenase (NAD+) activity"/>
    <property type="evidence" value="ECO:0007669"/>
    <property type="project" value="TreeGrafter"/>
</dbReference>
<sequence length="402" mass="43019">METSLYQISLRTTVTSGSGSRSLLPATVHGLGGRRAVLFTDKGLTKAGITEKITELFHTMPMGVQLVGVFDDIEQDAKASIINKAVRYYKECSGDSLIALGGGSVLDTVKGIKWMLSKGLTDIRKGLLGNVIEMWPRAQYIPIPHVAIPTTAGTGAEVSPIAVIFHDEAKVKMNIINPFVNADIALLDADLTLGLPRSITAFTGFDALTHAIEGYFSPQSNPVADAFSLQSARMIAENLPRVVSNGQDLAARANMLVASSMAISTFSLTLNAIPVHNMAHAFGAKFGIPHGLANAVLLPYVMRALPDFYKPRIHGFAEALGLKEASTDSGECLEQVVQQLEALRAEVGLPSTFSDFEMAQEVLRNMVEFVHADPSGVVFRLPDAVIQHVTRQVAAAPAAVGR</sequence>
<dbReference type="KEGG" id="afx:JZ786_13240"/>
<protein>
    <submittedName>
        <fullName evidence="6">Iron-containing alcohol dehydrogenase</fullName>
    </submittedName>
</protein>
<dbReference type="InterPro" id="IPR056798">
    <property type="entry name" value="ADH_Fe_C"/>
</dbReference>
<evidence type="ECO:0000259" key="5">
    <source>
        <dbReference type="Pfam" id="PF25137"/>
    </source>
</evidence>